<dbReference type="PANTHER" id="PTHR24198">
    <property type="entry name" value="ANKYRIN REPEAT AND PROTEIN KINASE DOMAIN-CONTAINING PROTEIN"/>
    <property type="match status" value="1"/>
</dbReference>
<feature type="repeat" description="ANK" evidence="3">
    <location>
        <begin position="66"/>
        <end position="88"/>
    </location>
</feature>
<dbReference type="AlphaFoldDB" id="A0A150G3W1"/>
<evidence type="ECO:0000313" key="4">
    <source>
        <dbReference type="EMBL" id="KXZ44562.1"/>
    </source>
</evidence>
<dbReference type="Pfam" id="PF00023">
    <property type="entry name" value="Ank"/>
    <property type="match status" value="1"/>
</dbReference>
<dbReference type="PRINTS" id="PR01415">
    <property type="entry name" value="ANKYRIN"/>
</dbReference>
<accession>A0A150G3W1</accession>
<comment type="caution">
    <text evidence="4">The sequence shown here is derived from an EMBL/GenBank/DDBJ whole genome shotgun (WGS) entry which is preliminary data.</text>
</comment>
<evidence type="ECO:0000256" key="2">
    <source>
        <dbReference type="ARBA" id="ARBA00023043"/>
    </source>
</evidence>
<dbReference type="PROSITE" id="PS50088">
    <property type="entry name" value="ANK_REPEAT"/>
    <property type="match status" value="2"/>
</dbReference>
<dbReference type="Pfam" id="PF12796">
    <property type="entry name" value="Ank_2"/>
    <property type="match status" value="1"/>
</dbReference>
<evidence type="ECO:0000256" key="3">
    <source>
        <dbReference type="PROSITE-ProRule" id="PRU00023"/>
    </source>
</evidence>
<evidence type="ECO:0000313" key="5">
    <source>
        <dbReference type="Proteomes" id="UP000075714"/>
    </source>
</evidence>
<protein>
    <submittedName>
        <fullName evidence="4">Uncharacterized protein</fullName>
    </submittedName>
</protein>
<feature type="repeat" description="ANK" evidence="3">
    <location>
        <begin position="100"/>
        <end position="132"/>
    </location>
</feature>
<sequence>MAFSVRTAPTFSIWKNSQEEAPPGPALFDETGRTPAGLAAYRGAIDDLDDLIVRDSRSHADAADLHKETPLHIAATYGHLDIVKMLVRDHGVAVDPVNWEGWTPLFCALSRSHVTVADYLLRHGANLRHTTPSGMTALHIASWFNQRDSAKLLLHKRELMYDENAYGVIPIGMARPGPVKRML</sequence>
<keyword evidence="2 3" id="KW-0040">ANK repeat</keyword>
<dbReference type="OrthoDB" id="522056at2759"/>
<dbReference type="InterPro" id="IPR002110">
    <property type="entry name" value="Ankyrin_rpt"/>
</dbReference>
<dbReference type="PROSITE" id="PS50297">
    <property type="entry name" value="ANK_REP_REGION"/>
    <property type="match status" value="2"/>
</dbReference>
<gene>
    <name evidence="4" type="ORF">GPECTOR_65g180</name>
</gene>
<proteinExistence type="predicted"/>
<dbReference type="SUPFAM" id="SSF48403">
    <property type="entry name" value="Ankyrin repeat"/>
    <property type="match status" value="1"/>
</dbReference>
<keyword evidence="1" id="KW-0677">Repeat</keyword>
<dbReference type="EMBL" id="LSYV01000066">
    <property type="protein sequence ID" value="KXZ44562.1"/>
    <property type="molecule type" value="Genomic_DNA"/>
</dbReference>
<dbReference type="STRING" id="33097.A0A150G3W1"/>
<reference evidence="5" key="1">
    <citation type="journal article" date="2016" name="Nat. Commun.">
        <title>The Gonium pectorale genome demonstrates co-option of cell cycle regulation during the evolution of multicellularity.</title>
        <authorList>
            <person name="Hanschen E.R."/>
            <person name="Marriage T.N."/>
            <person name="Ferris P.J."/>
            <person name="Hamaji T."/>
            <person name="Toyoda A."/>
            <person name="Fujiyama A."/>
            <person name="Neme R."/>
            <person name="Noguchi H."/>
            <person name="Minakuchi Y."/>
            <person name="Suzuki M."/>
            <person name="Kawai-Toyooka H."/>
            <person name="Smith D.R."/>
            <person name="Sparks H."/>
            <person name="Anderson J."/>
            <person name="Bakaric R."/>
            <person name="Luria V."/>
            <person name="Karger A."/>
            <person name="Kirschner M.W."/>
            <person name="Durand P.M."/>
            <person name="Michod R.E."/>
            <person name="Nozaki H."/>
            <person name="Olson B.J."/>
        </authorList>
    </citation>
    <scope>NUCLEOTIDE SEQUENCE [LARGE SCALE GENOMIC DNA]</scope>
    <source>
        <strain evidence="5">NIES-2863</strain>
    </source>
</reference>
<dbReference type="InterPro" id="IPR036770">
    <property type="entry name" value="Ankyrin_rpt-contain_sf"/>
</dbReference>
<dbReference type="Gene3D" id="1.25.40.20">
    <property type="entry name" value="Ankyrin repeat-containing domain"/>
    <property type="match status" value="1"/>
</dbReference>
<dbReference type="SMART" id="SM00248">
    <property type="entry name" value="ANK"/>
    <property type="match status" value="3"/>
</dbReference>
<dbReference type="Proteomes" id="UP000075714">
    <property type="component" value="Unassembled WGS sequence"/>
</dbReference>
<name>A0A150G3W1_GONPE</name>
<dbReference type="PANTHER" id="PTHR24198:SF165">
    <property type="entry name" value="ANKYRIN REPEAT-CONTAINING PROTEIN-RELATED"/>
    <property type="match status" value="1"/>
</dbReference>
<evidence type="ECO:0000256" key="1">
    <source>
        <dbReference type="ARBA" id="ARBA00022737"/>
    </source>
</evidence>
<organism evidence="4 5">
    <name type="scientific">Gonium pectorale</name>
    <name type="common">Green alga</name>
    <dbReference type="NCBI Taxonomy" id="33097"/>
    <lineage>
        <taxon>Eukaryota</taxon>
        <taxon>Viridiplantae</taxon>
        <taxon>Chlorophyta</taxon>
        <taxon>core chlorophytes</taxon>
        <taxon>Chlorophyceae</taxon>
        <taxon>CS clade</taxon>
        <taxon>Chlamydomonadales</taxon>
        <taxon>Volvocaceae</taxon>
        <taxon>Gonium</taxon>
    </lineage>
</organism>
<keyword evidence="5" id="KW-1185">Reference proteome</keyword>